<dbReference type="PANTHER" id="PTHR43798">
    <property type="entry name" value="MONOACYLGLYCEROL LIPASE"/>
    <property type="match status" value="1"/>
</dbReference>
<reference evidence="3 4" key="1">
    <citation type="submission" date="2021-12" db="EMBL/GenBank/DDBJ databases">
        <title>Discovery of the Pendulisporaceae a myxobacterial family with distinct sporulation behavior and unique specialized metabolism.</title>
        <authorList>
            <person name="Garcia R."/>
            <person name="Popoff A."/>
            <person name="Bader C.D."/>
            <person name="Loehr J."/>
            <person name="Walesch S."/>
            <person name="Walt C."/>
            <person name="Boldt J."/>
            <person name="Bunk B."/>
            <person name="Haeckl F.J.F.P.J."/>
            <person name="Gunesch A.P."/>
            <person name="Birkelbach J."/>
            <person name="Nuebel U."/>
            <person name="Pietschmann T."/>
            <person name="Bach T."/>
            <person name="Mueller R."/>
        </authorList>
    </citation>
    <scope>NUCLEOTIDE SEQUENCE [LARGE SCALE GENOMIC DNA]</scope>
    <source>
        <strain evidence="3 4">MSr11954</strain>
    </source>
</reference>
<feature type="domain" description="AB hydrolase-1" evidence="2">
    <location>
        <begin position="49"/>
        <end position="302"/>
    </location>
</feature>
<feature type="region of interest" description="Disordered" evidence="1">
    <location>
        <begin position="23"/>
        <end position="42"/>
    </location>
</feature>
<dbReference type="InterPro" id="IPR000073">
    <property type="entry name" value="AB_hydrolase_1"/>
</dbReference>
<name>A0ABZ2M9W6_9BACT</name>
<dbReference type="InterPro" id="IPR029058">
    <property type="entry name" value="AB_hydrolase_fold"/>
</dbReference>
<dbReference type="Pfam" id="PF00561">
    <property type="entry name" value="Abhydrolase_1"/>
    <property type="match status" value="1"/>
</dbReference>
<dbReference type="PRINTS" id="PR00412">
    <property type="entry name" value="EPOXHYDRLASE"/>
</dbReference>
<organism evidence="3 4">
    <name type="scientific">Pendulispora albinea</name>
    <dbReference type="NCBI Taxonomy" id="2741071"/>
    <lineage>
        <taxon>Bacteria</taxon>
        <taxon>Pseudomonadati</taxon>
        <taxon>Myxococcota</taxon>
        <taxon>Myxococcia</taxon>
        <taxon>Myxococcales</taxon>
        <taxon>Sorangiineae</taxon>
        <taxon>Pendulisporaceae</taxon>
        <taxon>Pendulispora</taxon>
    </lineage>
</organism>
<dbReference type="Proteomes" id="UP001370348">
    <property type="component" value="Chromosome"/>
</dbReference>
<dbReference type="PRINTS" id="PR00111">
    <property type="entry name" value="ABHYDROLASE"/>
</dbReference>
<dbReference type="EMBL" id="CP089984">
    <property type="protein sequence ID" value="WXB19288.1"/>
    <property type="molecule type" value="Genomic_DNA"/>
</dbReference>
<dbReference type="InterPro" id="IPR000639">
    <property type="entry name" value="Epox_hydrolase-like"/>
</dbReference>
<dbReference type="InterPro" id="IPR050266">
    <property type="entry name" value="AB_hydrolase_sf"/>
</dbReference>
<protein>
    <submittedName>
        <fullName evidence="3">Alpha/beta hydrolase</fullName>
    </submittedName>
</protein>
<evidence type="ECO:0000256" key="1">
    <source>
        <dbReference type="SAM" id="MobiDB-lite"/>
    </source>
</evidence>
<dbReference type="Gene3D" id="3.40.50.1820">
    <property type="entry name" value="alpha/beta hydrolase"/>
    <property type="match status" value="1"/>
</dbReference>
<evidence type="ECO:0000259" key="2">
    <source>
        <dbReference type="Pfam" id="PF00561"/>
    </source>
</evidence>
<proteinExistence type="predicted"/>
<accession>A0ABZ2M9W6</accession>
<dbReference type="GO" id="GO:0016787">
    <property type="term" value="F:hydrolase activity"/>
    <property type="evidence" value="ECO:0007669"/>
    <property type="project" value="UniProtKB-KW"/>
</dbReference>
<keyword evidence="4" id="KW-1185">Reference proteome</keyword>
<feature type="compositionally biased region" description="Basic and acidic residues" evidence="1">
    <location>
        <begin position="23"/>
        <end position="39"/>
    </location>
</feature>
<evidence type="ECO:0000313" key="3">
    <source>
        <dbReference type="EMBL" id="WXB19288.1"/>
    </source>
</evidence>
<dbReference type="SUPFAM" id="SSF53474">
    <property type="entry name" value="alpha/beta-Hydrolases"/>
    <property type="match status" value="1"/>
</dbReference>
<dbReference type="PANTHER" id="PTHR43798:SF33">
    <property type="entry name" value="HYDROLASE, PUTATIVE (AFU_ORTHOLOGUE AFUA_2G14860)-RELATED"/>
    <property type="match status" value="1"/>
</dbReference>
<evidence type="ECO:0000313" key="4">
    <source>
        <dbReference type="Proteomes" id="UP001370348"/>
    </source>
</evidence>
<keyword evidence="3" id="KW-0378">Hydrolase</keyword>
<dbReference type="RefSeq" id="WP_394828913.1">
    <property type="nucleotide sequence ID" value="NZ_CP089984.1"/>
</dbReference>
<sequence>MSRSLHVRANGLLHHVLEWTPDTPKHASRDRGLTGHADHASPAPGANVPTVLLVHGFMDVGGSWDLVAPHLARAGFRVLAPDLRGFGDTERAPEGSYYHFADYVADVAALVDALCGEAPFDLVGHSMGGTVTTLYAGAHPERLAHLALLEGFGPPDNSATVAPARMRRWLDDLRKHRAASSSPGYERARSFATLDEALVRLQWNHPAVPDAVLRSRLVHMVKPVEGGRFAWRFDELHRTTSPTPFRADTHRAFIARVACPVLAVSGGADGFHVEDEEKRIETFADVARAELPGAGHMMHWTQPDRLAELLLAFFTRQRARHSDLAR</sequence>
<gene>
    <name evidence="3" type="ORF">LZC94_18905</name>
</gene>